<dbReference type="Proteomes" id="UP000821845">
    <property type="component" value="Chromosome 4"/>
</dbReference>
<dbReference type="EMBL" id="CM023484">
    <property type="protein sequence ID" value="KAH6934339.1"/>
    <property type="molecule type" value="Genomic_DNA"/>
</dbReference>
<protein>
    <submittedName>
        <fullName evidence="1">Uncharacterized protein</fullName>
    </submittedName>
</protein>
<reference evidence="1" key="1">
    <citation type="submission" date="2020-05" db="EMBL/GenBank/DDBJ databases">
        <title>Large-scale comparative analyses of tick genomes elucidate their genetic diversity and vector capacities.</title>
        <authorList>
            <person name="Jia N."/>
            <person name="Wang J."/>
            <person name="Shi W."/>
            <person name="Du L."/>
            <person name="Sun Y."/>
            <person name="Zhan W."/>
            <person name="Jiang J."/>
            <person name="Wang Q."/>
            <person name="Zhang B."/>
            <person name="Ji P."/>
            <person name="Sakyi L.B."/>
            <person name="Cui X."/>
            <person name="Yuan T."/>
            <person name="Jiang B."/>
            <person name="Yang W."/>
            <person name="Lam T.T.-Y."/>
            <person name="Chang Q."/>
            <person name="Ding S."/>
            <person name="Wang X."/>
            <person name="Zhu J."/>
            <person name="Ruan X."/>
            <person name="Zhao L."/>
            <person name="Wei J."/>
            <person name="Que T."/>
            <person name="Du C."/>
            <person name="Cheng J."/>
            <person name="Dai P."/>
            <person name="Han X."/>
            <person name="Huang E."/>
            <person name="Gao Y."/>
            <person name="Liu J."/>
            <person name="Shao H."/>
            <person name="Ye R."/>
            <person name="Li L."/>
            <person name="Wei W."/>
            <person name="Wang X."/>
            <person name="Wang C."/>
            <person name="Yang T."/>
            <person name="Huo Q."/>
            <person name="Li W."/>
            <person name="Guo W."/>
            <person name="Chen H."/>
            <person name="Zhou L."/>
            <person name="Ni X."/>
            <person name="Tian J."/>
            <person name="Zhou Y."/>
            <person name="Sheng Y."/>
            <person name="Liu T."/>
            <person name="Pan Y."/>
            <person name="Xia L."/>
            <person name="Li J."/>
            <person name="Zhao F."/>
            <person name="Cao W."/>
        </authorList>
    </citation>
    <scope>NUCLEOTIDE SEQUENCE</scope>
    <source>
        <strain evidence="1">Hyas-2018</strain>
    </source>
</reference>
<gene>
    <name evidence="1" type="ORF">HPB50_023031</name>
</gene>
<evidence type="ECO:0000313" key="2">
    <source>
        <dbReference type="Proteomes" id="UP000821845"/>
    </source>
</evidence>
<comment type="caution">
    <text evidence="1">The sequence shown here is derived from an EMBL/GenBank/DDBJ whole genome shotgun (WGS) entry which is preliminary data.</text>
</comment>
<keyword evidence="2" id="KW-1185">Reference proteome</keyword>
<proteinExistence type="predicted"/>
<evidence type="ECO:0000313" key="1">
    <source>
        <dbReference type="EMBL" id="KAH6934339.1"/>
    </source>
</evidence>
<organism evidence="1 2">
    <name type="scientific">Hyalomma asiaticum</name>
    <name type="common">Tick</name>
    <dbReference type="NCBI Taxonomy" id="266040"/>
    <lineage>
        <taxon>Eukaryota</taxon>
        <taxon>Metazoa</taxon>
        <taxon>Ecdysozoa</taxon>
        <taxon>Arthropoda</taxon>
        <taxon>Chelicerata</taxon>
        <taxon>Arachnida</taxon>
        <taxon>Acari</taxon>
        <taxon>Parasitiformes</taxon>
        <taxon>Ixodida</taxon>
        <taxon>Ixodoidea</taxon>
        <taxon>Ixodidae</taxon>
        <taxon>Hyalomminae</taxon>
        <taxon>Hyalomma</taxon>
    </lineage>
</organism>
<accession>A0ACB7SKL6</accession>
<name>A0ACB7SKL6_HYAAI</name>
<sequence>MASPSSPDEHGNVRAAKFGEYKFYVPLLPTYLNSLNTAYLHCDPQGRPYKLEDFVDEFDRLSMKERLKACGPYLRNHFWEVCFETPESRLKLLEARELRVKKRRCFVIDPQARYIHVILHWVPVDVKNRAVRHVLKRFGQVSRVSREPELTEQPQEVKWRTLLVSITLKSGLSADDVPHKVSFKKGAFSLVIVVGGTPTCLRCCQKGHLRRNCRAPRCDLCARVGHTDKQCNREKVIPAALAGEVAKPADQPGVETPAEAGHAGAESSERSAPATSESVAESQSDVMHVTFDEAAPETASKAEPLRDVFAGGDHVGAKDSLSEPAASESVADFQSEVMDVAHEEGTLGIGKKEEPVREVLAGGDVAAAQGSQSALAASESIAESLLEAMDVTYDEATPGPSSGAEPLPDVVAGGAEGPQSTPAACESSTEDAGSQSEGMDASGDEGEPGPSTKDKKPNPKTYLRKYKPKKKKKRRQKK</sequence>